<protein>
    <submittedName>
        <fullName evidence="1">Uncharacterized protein</fullName>
    </submittedName>
</protein>
<sequence length="127" mass="14475">MSNTRQKIIEAMRARLQELGDGPERDELCWTPWGETHWAEWNRMVESARTILSASLLEEFLSGDCVLVPRSKLRPEAIEQIISADRHYDDQDRTASAAEEVIMYLTEPNTTLASKASAEQSLTEPPW</sequence>
<reference evidence="2" key="1">
    <citation type="submission" date="2018-02" db="EMBL/GenBank/DDBJ databases">
        <authorList>
            <person name="Cohen D.B."/>
            <person name="Kent A.D."/>
        </authorList>
    </citation>
    <scope>NUCLEOTIDE SEQUENCE [LARGE SCALE GENOMIC DNA]</scope>
</reference>
<name>A0A2P1JXJ7_9CAUD</name>
<gene>
    <name evidence="1" type="primary">110</name>
    <name evidence="1" type="ORF">SEA_FINCH_110</name>
</gene>
<dbReference type="Proteomes" id="UP000241290">
    <property type="component" value="Genome"/>
</dbReference>
<evidence type="ECO:0000313" key="1">
    <source>
        <dbReference type="EMBL" id="AVO25042.1"/>
    </source>
</evidence>
<proteinExistence type="predicted"/>
<dbReference type="RefSeq" id="YP_010059132.1">
    <property type="nucleotide sequence ID" value="NC_054724.1"/>
</dbReference>
<dbReference type="EMBL" id="MG962366">
    <property type="protein sequence ID" value="AVO25042.1"/>
    <property type="molecule type" value="Genomic_DNA"/>
</dbReference>
<dbReference type="KEGG" id="vg:64766363"/>
<dbReference type="GeneID" id="64766363"/>
<organism evidence="1 2">
    <name type="scientific">Rhodococcus phage Finch</name>
    <dbReference type="NCBI Taxonomy" id="2094144"/>
    <lineage>
        <taxon>Viruses</taxon>
        <taxon>Duplodnaviria</taxon>
        <taxon>Heunggongvirae</taxon>
        <taxon>Uroviricota</taxon>
        <taxon>Caudoviricetes</taxon>
        <taxon>Finchvirus</taxon>
        <taxon>Finchvirus finch</taxon>
    </lineage>
</organism>
<accession>A0A2P1JXJ7</accession>
<keyword evidence="2" id="KW-1185">Reference proteome</keyword>
<evidence type="ECO:0000313" key="2">
    <source>
        <dbReference type="Proteomes" id="UP000241290"/>
    </source>
</evidence>